<dbReference type="Proteomes" id="UP000326678">
    <property type="component" value="Chromosome Gxm1"/>
</dbReference>
<evidence type="ECO:0000256" key="1">
    <source>
        <dbReference type="ARBA" id="ARBA00011900"/>
    </source>
</evidence>
<dbReference type="KEGG" id="nsh:GXM_03368"/>
<evidence type="ECO:0000256" key="4">
    <source>
        <dbReference type="ARBA" id="ARBA00022691"/>
    </source>
</evidence>
<evidence type="ECO:0000313" key="8">
    <source>
        <dbReference type="EMBL" id="QFS45889.1"/>
    </source>
</evidence>
<keyword evidence="3 8" id="KW-0808">Transferase</keyword>
<comment type="catalytic activity">
    <reaction evidence="6">
        <text>a 2'-deoxyadenosine in DNA + S-adenosyl-L-methionine = an N(6)-methyl-2'-deoxyadenosine in DNA + S-adenosyl-L-homocysteine + H(+)</text>
        <dbReference type="Rhea" id="RHEA:15197"/>
        <dbReference type="Rhea" id="RHEA-COMP:12418"/>
        <dbReference type="Rhea" id="RHEA-COMP:12419"/>
        <dbReference type="ChEBI" id="CHEBI:15378"/>
        <dbReference type="ChEBI" id="CHEBI:57856"/>
        <dbReference type="ChEBI" id="CHEBI:59789"/>
        <dbReference type="ChEBI" id="CHEBI:90615"/>
        <dbReference type="ChEBI" id="CHEBI:90616"/>
        <dbReference type="EC" id="2.1.1.72"/>
    </reaction>
</comment>
<keyword evidence="9" id="KW-1185">Reference proteome</keyword>
<gene>
    <name evidence="8" type="ORF">GXM_03368</name>
</gene>
<dbReference type="GO" id="GO:0009007">
    <property type="term" value="F:site-specific DNA-methyltransferase (adenine-specific) activity"/>
    <property type="evidence" value="ECO:0007669"/>
    <property type="project" value="UniProtKB-EC"/>
</dbReference>
<keyword evidence="2 8" id="KW-0489">Methyltransferase</keyword>
<feature type="domain" description="DNA methylase adenine-specific" evidence="7">
    <location>
        <begin position="1"/>
        <end position="86"/>
    </location>
</feature>
<dbReference type="InterPro" id="IPR003356">
    <property type="entry name" value="DNA_methylase_A-5"/>
</dbReference>
<dbReference type="GO" id="GO:0032259">
    <property type="term" value="P:methylation"/>
    <property type="evidence" value="ECO:0007669"/>
    <property type="project" value="UniProtKB-KW"/>
</dbReference>
<dbReference type="PANTHER" id="PTHR42933">
    <property type="entry name" value="SLR6095 PROTEIN"/>
    <property type="match status" value="1"/>
</dbReference>
<dbReference type="AlphaFoldDB" id="A0A5P8W1J0"/>
<reference evidence="8 9" key="1">
    <citation type="submission" date="2019-10" db="EMBL/GenBank/DDBJ databases">
        <title>Genomic and transcriptomic insights into the perfect genentic adaptation of a filamentous nitrogen-fixing cyanobacterium to rice fields.</title>
        <authorList>
            <person name="Chen Z."/>
        </authorList>
    </citation>
    <scope>NUCLEOTIDE SEQUENCE [LARGE SCALE GENOMIC DNA]</scope>
    <source>
        <strain evidence="8">CCNUC1</strain>
    </source>
</reference>
<dbReference type="EMBL" id="CP045226">
    <property type="protein sequence ID" value="QFS45889.1"/>
    <property type="molecule type" value="Genomic_DNA"/>
</dbReference>
<dbReference type="Gene3D" id="3.40.50.150">
    <property type="entry name" value="Vaccinia Virus protein VP39"/>
    <property type="match status" value="1"/>
</dbReference>
<organism evidence="8 9">
    <name type="scientific">Nostoc sphaeroides CCNUC1</name>
    <dbReference type="NCBI Taxonomy" id="2653204"/>
    <lineage>
        <taxon>Bacteria</taxon>
        <taxon>Bacillati</taxon>
        <taxon>Cyanobacteriota</taxon>
        <taxon>Cyanophyceae</taxon>
        <taxon>Nostocales</taxon>
        <taxon>Nostocaceae</taxon>
        <taxon>Nostoc</taxon>
    </lineage>
</organism>
<evidence type="ECO:0000256" key="6">
    <source>
        <dbReference type="ARBA" id="ARBA00047942"/>
    </source>
</evidence>
<dbReference type="InterPro" id="IPR051537">
    <property type="entry name" value="DNA_Adenine_Mtase"/>
</dbReference>
<dbReference type="RefSeq" id="WP_244944959.1">
    <property type="nucleotide sequence ID" value="NZ_CP045226.1"/>
</dbReference>
<dbReference type="GO" id="GO:0008170">
    <property type="term" value="F:N-methyltransferase activity"/>
    <property type="evidence" value="ECO:0007669"/>
    <property type="project" value="InterPro"/>
</dbReference>
<dbReference type="GO" id="GO:0003677">
    <property type="term" value="F:DNA binding"/>
    <property type="evidence" value="ECO:0007669"/>
    <property type="project" value="InterPro"/>
</dbReference>
<protein>
    <recommendedName>
        <fullName evidence="1">site-specific DNA-methyltransferase (adenine-specific)</fullName>
        <ecNumber evidence="1">2.1.1.72</ecNumber>
    </recommendedName>
</protein>
<evidence type="ECO:0000256" key="3">
    <source>
        <dbReference type="ARBA" id="ARBA00022679"/>
    </source>
</evidence>
<evidence type="ECO:0000256" key="5">
    <source>
        <dbReference type="ARBA" id="ARBA00022747"/>
    </source>
</evidence>
<sequence>MVSLLKPQPGELIQDPAAGTGGFLIASDRYIRQYHDPFEWTEAQQSFQQHQAFYGMELVQDAHRLLLMNMMLHGIEGAVDLGDSLSAE</sequence>
<dbReference type="GO" id="GO:0009307">
    <property type="term" value="P:DNA restriction-modification system"/>
    <property type="evidence" value="ECO:0007669"/>
    <property type="project" value="UniProtKB-KW"/>
</dbReference>
<dbReference type="Pfam" id="PF02384">
    <property type="entry name" value="N6_Mtase"/>
    <property type="match status" value="1"/>
</dbReference>
<dbReference type="SUPFAM" id="SSF53335">
    <property type="entry name" value="S-adenosyl-L-methionine-dependent methyltransferases"/>
    <property type="match status" value="1"/>
</dbReference>
<keyword evidence="5" id="KW-0680">Restriction system</keyword>
<evidence type="ECO:0000259" key="7">
    <source>
        <dbReference type="Pfam" id="PF02384"/>
    </source>
</evidence>
<dbReference type="REBASE" id="370439">
    <property type="entry name" value="M.NspNUC1ORF3367P"/>
</dbReference>
<dbReference type="EC" id="2.1.1.72" evidence="1"/>
<dbReference type="PANTHER" id="PTHR42933:SF4">
    <property type="entry name" value="TYPE I RESTRICTION ENZYME ECOKI METHYLASE SUBUNIT"/>
    <property type="match status" value="1"/>
</dbReference>
<accession>A0A5P8W1J0</accession>
<proteinExistence type="predicted"/>
<dbReference type="InterPro" id="IPR029063">
    <property type="entry name" value="SAM-dependent_MTases_sf"/>
</dbReference>
<keyword evidence="4" id="KW-0949">S-adenosyl-L-methionine</keyword>
<evidence type="ECO:0000313" key="9">
    <source>
        <dbReference type="Proteomes" id="UP000326678"/>
    </source>
</evidence>
<name>A0A5P8W1J0_9NOSO</name>
<evidence type="ECO:0000256" key="2">
    <source>
        <dbReference type="ARBA" id="ARBA00022603"/>
    </source>
</evidence>